<evidence type="ECO:0000313" key="3">
    <source>
        <dbReference type="Proteomes" id="UP001217089"/>
    </source>
</evidence>
<dbReference type="Proteomes" id="UP001217089">
    <property type="component" value="Unassembled WGS sequence"/>
</dbReference>
<keyword evidence="1" id="KW-0812">Transmembrane</keyword>
<evidence type="ECO:0000313" key="2">
    <source>
        <dbReference type="EMBL" id="KAJ8308085.1"/>
    </source>
</evidence>
<gene>
    <name evidence="2" type="ORF">KUTeg_012959</name>
</gene>
<sequence>MYSKQGNVIELLGLWVNFTHCLAMELSVNWYQLRKDYSIILTINTVLNSVSLYFTYVSKDIVLIGHVRLILVSLLVKSHFGSQYYILFVMPKS</sequence>
<organism evidence="2 3">
    <name type="scientific">Tegillarca granosa</name>
    <name type="common">Malaysian cockle</name>
    <name type="synonym">Anadara granosa</name>
    <dbReference type="NCBI Taxonomy" id="220873"/>
    <lineage>
        <taxon>Eukaryota</taxon>
        <taxon>Metazoa</taxon>
        <taxon>Spiralia</taxon>
        <taxon>Lophotrochozoa</taxon>
        <taxon>Mollusca</taxon>
        <taxon>Bivalvia</taxon>
        <taxon>Autobranchia</taxon>
        <taxon>Pteriomorphia</taxon>
        <taxon>Arcoida</taxon>
        <taxon>Arcoidea</taxon>
        <taxon>Arcidae</taxon>
        <taxon>Tegillarca</taxon>
    </lineage>
</organism>
<name>A0ABQ9EXH9_TEGGR</name>
<keyword evidence="1" id="KW-1133">Transmembrane helix</keyword>
<comment type="caution">
    <text evidence="2">The sequence shown here is derived from an EMBL/GenBank/DDBJ whole genome shotgun (WGS) entry which is preliminary data.</text>
</comment>
<protein>
    <submittedName>
        <fullName evidence="2">Uncharacterized protein</fullName>
    </submittedName>
</protein>
<accession>A0ABQ9EXH9</accession>
<keyword evidence="3" id="KW-1185">Reference proteome</keyword>
<reference evidence="2 3" key="1">
    <citation type="submission" date="2022-12" db="EMBL/GenBank/DDBJ databases">
        <title>Chromosome-level genome of Tegillarca granosa.</title>
        <authorList>
            <person name="Kim J."/>
        </authorList>
    </citation>
    <scope>NUCLEOTIDE SEQUENCE [LARGE SCALE GENOMIC DNA]</scope>
    <source>
        <strain evidence="2">Teg-2019</strain>
        <tissue evidence="2">Adductor muscle</tissue>
    </source>
</reference>
<feature type="transmembrane region" description="Helical" evidence="1">
    <location>
        <begin position="37"/>
        <end position="57"/>
    </location>
</feature>
<evidence type="ECO:0000256" key="1">
    <source>
        <dbReference type="SAM" id="Phobius"/>
    </source>
</evidence>
<dbReference type="EMBL" id="JARBDR010000657">
    <property type="protein sequence ID" value="KAJ8308085.1"/>
    <property type="molecule type" value="Genomic_DNA"/>
</dbReference>
<feature type="transmembrane region" description="Helical" evidence="1">
    <location>
        <begin position="69"/>
        <end position="90"/>
    </location>
</feature>
<keyword evidence="1" id="KW-0472">Membrane</keyword>
<proteinExistence type="predicted"/>